<feature type="transmembrane region" description="Helical" evidence="1">
    <location>
        <begin position="56"/>
        <end position="77"/>
    </location>
</feature>
<keyword evidence="1" id="KW-0812">Transmembrane</keyword>
<dbReference type="GO" id="GO:0080120">
    <property type="term" value="P:CAAX-box protein maturation"/>
    <property type="evidence" value="ECO:0007669"/>
    <property type="project" value="UniProtKB-ARBA"/>
</dbReference>
<gene>
    <name evidence="3" type="ORF">CIG21_10995</name>
</gene>
<dbReference type="GO" id="GO:0004175">
    <property type="term" value="F:endopeptidase activity"/>
    <property type="evidence" value="ECO:0007669"/>
    <property type="project" value="UniProtKB-ARBA"/>
</dbReference>
<dbReference type="GO" id="GO:0006508">
    <property type="term" value="P:proteolysis"/>
    <property type="evidence" value="ECO:0007669"/>
    <property type="project" value="UniProtKB-KW"/>
</dbReference>
<dbReference type="GO" id="GO:0008237">
    <property type="term" value="F:metallopeptidase activity"/>
    <property type="evidence" value="ECO:0007669"/>
    <property type="project" value="UniProtKB-KW"/>
</dbReference>
<evidence type="ECO:0000313" key="3">
    <source>
        <dbReference type="EMBL" id="PAJ68357.1"/>
    </source>
</evidence>
<name>A0A269PAK0_9CORY</name>
<protein>
    <submittedName>
        <fullName evidence="3">CPBP family intramembrane metalloprotease</fullName>
    </submittedName>
</protein>
<evidence type="ECO:0000313" key="4">
    <source>
        <dbReference type="Proteomes" id="UP000215771"/>
    </source>
</evidence>
<keyword evidence="3" id="KW-0645">Protease</keyword>
<sequence>MRRRLITEIILVLAVTFGMSGLRSGLKLIDALLTAPLNEQSTTLVQQASSIGWLDLAMQVASAGTLFAWGGLAWYLLGSRWRWPQWKDWAHAAGLAALIGLPGLAFYVGAVHLGLSKVVVPTTEAVQIPASLLWALANGFGEEVVVVAYLVTRLRALGWAPWQAVAASALLRGSYHLYQGVSAGAGNIVMGVVFACYFLWRSRRSHSAAAEWRTPEIGAVWPLVLAHFLIDSVAFVAYPLVDLSWLGI</sequence>
<dbReference type="RefSeq" id="WP_095278886.1">
    <property type="nucleotide sequence ID" value="NZ_CP047655.1"/>
</dbReference>
<evidence type="ECO:0000256" key="1">
    <source>
        <dbReference type="SAM" id="Phobius"/>
    </source>
</evidence>
<proteinExistence type="predicted"/>
<keyword evidence="3" id="KW-0378">Hydrolase</keyword>
<keyword evidence="3" id="KW-0482">Metalloprotease</keyword>
<feature type="transmembrane region" description="Helical" evidence="1">
    <location>
        <begin position="220"/>
        <end position="241"/>
    </location>
</feature>
<dbReference type="AlphaFoldDB" id="A0A269PAK0"/>
<organism evidence="3 4">
    <name type="scientific">Corynebacterium hadale</name>
    <dbReference type="NCBI Taxonomy" id="2026255"/>
    <lineage>
        <taxon>Bacteria</taxon>
        <taxon>Bacillati</taxon>
        <taxon>Actinomycetota</taxon>
        <taxon>Actinomycetes</taxon>
        <taxon>Mycobacteriales</taxon>
        <taxon>Corynebacteriaceae</taxon>
        <taxon>Corynebacterium</taxon>
    </lineage>
</organism>
<dbReference type="Proteomes" id="UP000215771">
    <property type="component" value="Unassembled WGS sequence"/>
</dbReference>
<feature type="domain" description="CAAX prenyl protease 2/Lysostaphin resistance protein A-like" evidence="2">
    <location>
        <begin position="128"/>
        <end position="232"/>
    </location>
</feature>
<comment type="caution">
    <text evidence="3">The sequence shown here is derived from an EMBL/GenBank/DDBJ whole genome shotgun (WGS) entry which is preliminary data.</text>
</comment>
<keyword evidence="1" id="KW-0472">Membrane</keyword>
<accession>A0A269PAK0</accession>
<evidence type="ECO:0000259" key="2">
    <source>
        <dbReference type="Pfam" id="PF02517"/>
    </source>
</evidence>
<dbReference type="EMBL" id="NQMQ01000028">
    <property type="protein sequence ID" value="PAJ68357.1"/>
    <property type="molecule type" value="Genomic_DNA"/>
</dbReference>
<keyword evidence="1" id="KW-1133">Transmembrane helix</keyword>
<dbReference type="Pfam" id="PF02517">
    <property type="entry name" value="Rce1-like"/>
    <property type="match status" value="1"/>
</dbReference>
<feature type="transmembrane region" description="Helical" evidence="1">
    <location>
        <begin position="89"/>
        <end position="108"/>
    </location>
</feature>
<feature type="transmembrane region" description="Helical" evidence="1">
    <location>
        <begin position="181"/>
        <end position="200"/>
    </location>
</feature>
<dbReference type="InterPro" id="IPR003675">
    <property type="entry name" value="Rce1/LyrA-like_dom"/>
</dbReference>
<reference evidence="3 4" key="1">
    <citation type="submission" date="2017-08" db="EMBL/GenBank/DDBJ databases">
        <authorList>
            <person name="de Groot N.N."/>
        </authorList>
    </citation>
    <scope>NUCLEOTIDE SEQUENCE [LARGE SCALE GENOMIC DNA]</scope>
    <source>
        <strain evidence="3 4">NBT06-6</strain>
    </source>
</reference>